<dbReference type="Proteomes" id="UP000177876">
    <property type="component" value="Unassembled WGS sequence"/>
</dbReference>
<comment type="caution">
    <text evidence="1">The sequence shown here is derived from an EMBL/GenBank/DDBJ whole genome shotgun (WGS) entry which is preliminary data.</text>
</comment>
<dbReference type="CDD" id="cd07822">
    <property type="entry name" value="SRPBCC_4"/>
    <property type="match status" value="1"/>
</dbReference>
<evidence type="ECO:0000313" key="2">
    <source>
        <dbReference type="Proteomes" id="UP000177876"/>
    </source>
</evidence>
<dbReference type="Pfam" id="PF10604">
    <property type="entry name" value="Polyketide_cyc2"/>
    <property type="match status" value="1"/>
</dbReference>
<gene>
    <name evidence="1" type="ORF">A2Y75_02160</name>
</gene>
<dbReference type="PANTHER" id="PTHR36166">
    <property type="entry name" value="CHROMOSOME 9, WHOLE GENOME SHOTGUN SEQUENCE"/>
    <property type="match status" value="1"/>
</dbReference>
<dbReference type="Gene3D" id="3.30.530.20">
    <property type="match status" value="1"/>
</dbReference>
<reference evidence="1 2" key="1">
    <citation type="journal article" date="2016" name="Nat. Commun.">
        <title>Thousands of microbial genomes shed light on interconnected biogeochemical processes in an aquifer system.</title>
        <authorList>
            <person name="Anantharaman K."/>
            <person name="Brown C.T."/>
            <person name="Hug L.A."/>
            <person name="Sharon I."/>
            <person name="Castelle C.J."/>
            <person name="Probst A.J."/>
            <person name="Thomas B.C."/>
            <person name="Singh A."/>
            <person name="Wilkins M.J."/>
            <person name="Karaoz U."/>
            <person name="Brodie E.L."/>
            <person name="Williams K.H."/>
            <person name="Hubbard S.S."/>
            <person name="Banfield J.F."/>
        </authorList>
    </citation>
    <scope>NUCLEOTIDE SEQUENCE [LARGE SCALE GENOMIC DNA]</scope>
</reference>
<dbReference type="InterPro" id="IPR019587">
    <property type="entry name" value="Polyketide_cyclase/dehydratase"/>
</dbReference>
<proteinExistence type="predicted"/>
<organism evidence="1 2">
    <name type="scientific">Candidatus Solincola sediminis</name>
    <dbReference type="NCBI Taxonomy" id="1797199"/>
    <lineage>
        <taxon>Bacteria</taxon>
        <taxon>Bacillati</taxon>
        <taxon>Actinomycetota</taxon>
        <taxon>Candidatus Geothermincolia</taxon>
        <taxon>Candidatus Geothermincolales</taxon>
        <taxon>Candidatus Geothermincolaceae</taxon>
        <taxon>Candidatus Solincola</taxon>
    </lineage>
</organism>
<dbReference type="InterPro" id="IPR023393">
    <property type="entry name" value="START-like_dom_sf"/>
</dbReference>
<name>A0A1F2WT79_9ACTN</name>
<evidence type="ECO:0000313" key="1">
    <source>
        <dbReference type="EMBL" id="OFW60112.1"/>
    </source>
</evidence>
<accession>A0A1F2WT79</accession>
<dbReference type="PANTHER" id="PTHR36166:SF1">
    <property type="entry name" value="SRPBCC DOMAIN-CONTAINING PROTEIN"/>
    <property type="match status" value="1"/>
</dbReference>
<dbReference type="AlphaFoldDB" id="A0A1F2WT79"/>
<dbReference type="EMBL" id="MELK01000006">
    <property type="protein sequence ID" value="OFW60112.1"/>
    <property type="molecule type" value="Genomic_DNA"/>
</dbReference>
<protein>
    <submittedName>
        <fullName evidence="1">Polyketide cyclase</fullName>
    </submittedName>
</protein>
<dbReference type="SUPFAM" id="SSF55961">
    <property type="entry name" value="Bet v1-like"/>
    <property type="match status" value="1"/>
</dbReference>
<sequence>MKKIYSEIKIDASAARAWEILIDFPAYPEWNPFIPEISGDLRVGSMLKVHIQPPGSRGMTFKPKLLRFEPEHEIRWLGRLFIAGLVDGEHALAIKKLEGDRVLFSQSEEFRGLIVPFLSGIVKNTAKGFEEMNGALKERAESAGD</sequence>
<dbReference type="STRING" id="1797197.A2Y75_02160"/>